<dbReference type="Proteomes" id="UP001275440">
    <property type="component" value="Unassembled WGS sequence"/>
</dbReference>
<comment type="caution">
    <text evidence="2">The sequence shown here is derived from an EMBL/GenBank/DDBJ whole genome shotgun (WGS) entry which is preliminary data.</text>
</comment>
<gene>
    <name evidence="2" type="ORF">F8M49_17460</name>
</gene>
<feature type="chain" id="PRO_5045256158" description="Secreted protein" evidence="1">
    <location>
        <begin position="28"/>
        <end position="94"/>
    </location>
</feature>
<reference evidence="2 3" key="1">
    <citation type="submission" date="2019-10" db="EMBL/GenBank/DDBJ databases">
        <title>Draft Genome Assembly of Rhodococcus zopfii DSM44189.</title>
        <authorList>
            <person name="Sutton J.M."/>
            <person name="Akob D.M."/>
            <person name="Bushman T.J."/>
        </authorList>
    </citation>
    <scope>NUCLEOTIDE SEQUENCE [LARGE SCALE GENOMIC DNA]</scope>
    <source>
        <strain evidence="2 3">DSM 44189</strain>
    </source>
</reference>
<evidence type="ECO:0000256" key="1">
    <source>
        <dbReference type="SAM" id="SignalP"/>
    </source>
</evidence>
<proteinExistence type="predicted"/>
<name>A0ABU3WRP6_9NOCA</name>
<evidence type="ECO:0008006" key="4">
    <source>
        <dbReference type="Google" id="ProtNLM"/>
    </source>
</evidence>
<keyword evidence="1" id="KW-0732">Signal</keyword>
<dbReference type="EMBL" id="WBMO01000001">
    <property type="protein sequence ID" value="MDV2476661.1"/>
    <property type="molecule type" value="Genomic_DNA"/>
</dbReference>
<accession>A0ABU3WRP6</accession>
<evidence type="ECO:0000313" key="3">
    <source>
        <dbReference type="Proteomes" id="UP001275440"/>
    </source>
</evidence>
<organism evidence="2 3">
    <name type="scientific">Rhodococcus zopfii</name>
    <dbReference type="NCBI Taxonomy" id="43772"/>
    <lineage>
        <taxon>Bacteria</taxon>
        <taxon>Bacillati</taxon>
        <taxon>Actinomycetota</taxon>
        <taxon>Actinomycetes</taxon>
        <taxon>Mycobacteriales</taxon>
        <taxon>Nocardiaceae</taxon>
        <taxon>Rhodococcus</taxon>
    </lineage>
</organism>
<protein>
    <recommendedName>
        <fullName evidence="4">Secreted protein</fullName>
    </recommendedName>
</protein>
<feature type="signal peptide" evidence="1">
    <location>
        <begin position="1"/>
        <end position="27"/>
    </location>
</feature>
<evidence type="ECO:0000313" key="2">
    <source>
        <dbReference type="EMBL" id="MDV2476661.1"/>
    </source>
</evidence>
<sequence>MSKSRRLFAITTLSTLSLLGVAGTAAADPMHRSDSGRCDVAIVDDHGRIVRIDEKSPGTRLDRLRCDDGLWRFTTDGNGHRRDDIATATLVRER</sequence>
<keyword evidence="3" id="KW-1185">Reference proteome</keyword>